<dbReference type="GO" id="GO:0046475">
    <property type="term" value="P:glycerophospholipid catabolic process"/>
    <property type="evidence" value="ECO:0007669"/>
    <property type="project" value="TreeGrafter"/>
</dbReference>
<keyword evidence="2" id="KW-1185">Reference proteome</keyword>
<sequence length="607" mass="65228">MTTPPKLSKPSPEFMATRRAEQAAAAASAARAQEQGGVGIALSGGGNRAYTCAYGVLRGLAVKGVLDDPPTKLWMSGVSGGGWATAAYCFNQIVPRDELLDVSRAKLSPSELTVEACSTVEPRSMGQPVSTKPMTHKNMLLSIPWSCFASCLSRQPFGAISWIRNIWQVYLAPFGVPQGRLFAASAAEVDAKGRRSDYIFPADYCAATPLIGVTMYGPTSSTLGPIPGCTMPGCIGMRRVDDFIGSVNAADTEVATVGGPTPEEARAEHDNCALVMYVVSPSEVATGYSGPAAEVSGVACVTETIDIAHVPGVHPSEWSRGFGITNLSNSLEFYIGAGSMQLASMLRQERKGVVMNPALEAMMPTARFETNAGVWNTLKLGDGGNIENTASLALLRRKCKEVLVVVGTSTGPFVSKFSKKAVTDSKGNVRPPPSEMTREEYDAAAFGGSTDLASLFGVPVIAADGSWNYHGTGFNYRTNKVFGIERYYDMLDQFEAALERGAPLLARLEGVEVLRNAFHGVEPYTCNYTVLYNHAPKEWLDKVPLETLKKVLGEGEANTKGHFPYYKTTGQNPPTLMEFTPLQTNLLADMMAWIVDAEWDKLKPCFS</sequence>
<protein>
    <recommendedName>
        <fullName evidence="3">PLA2c domain-containing protein</fullName>
    </recommendedName>
</protein>
<evidence type="ECO:0008006" key="3">
    <source>
        <dbReference type="Google" id="ProtNLM"/>
    </source>
</evidence>
<proteinExistence type="predicted"/>
<dbReference type="EnsemblProtists" id="EOD21645">
    <property type="protein sequence ID" value="EOD21645"/>
    <property type="gene ID" value="EMIHUDRAFT_435648"/>
</dbReference>
<dbReference type="STRING" id="2903.R1BNF2"/>
<dbReference type="KEGG" id="ehx:EMIHUDRAFT_435648"/>
<dbReference type="InterPro" id="IPR016035">
    <property type="entry name" value="Acyl_Trfase/lysoPLipase"/>
</dbReference>
<dbReference type="AlphaFoldDB" id="A0A0D3IIY7"/>
<dbReference type="EnsemblProtists" id="EOD11222">
    <property type="protein sequence ID" value="EOD11222"/>
    <property type="gene ID" value="EMIHUDRAFT_446127"/>
</dbReference>
<dbReference type="PaxDb" id="2903-EOD11222"/>
<dbReference type="Gene3D" id="3.40.1090.10">
    <property type="entry name" value="Cytosolic phospholipase A2 catalytic domain"/>
    <property type="match status" value="1"/>
</dbReference>
<dbReference type="SUPFAM" id="SSF52151">
    <property type="entry name" value="FabD/lysophospholipase-like"/>
    <property type="match status" value="1"/>
</dbReference>
<dbReference type="Proteomes" id="UP000013827">
    <property type="component" value="Unassembled WGS sequence"/>
</dbReference>
<evidence type="ECO:0000313" key="1">
    <source>
        <dbReference type="EnsemblProtists" id="EOD11222"/>
    </source>
</evidence>
<dbReference type="HOGENOM" id="CLU_031436_0_0_1"/>
<dbReference type="PANTHER" id="PTHR10728:SF40">
    <property type="entry name" value="PATATIN FAMILY PROTEIN"/>
    <property type="match status" value="1"/>
</dbReference>
<reference evidence="2" key="1">
    <citation type="journal article" date="2013" name="Nature">
        <title>Pan genome of the phytoplankton Emiliania underpins its global distribution.</title>
        <authorList>
            <person name="Read B.A."/>
            <person name="Kegel J."/>
            <person name="Klute M.J."/>
            <person name="Kuo A."/>
            <person name="Lefebvre S.C."/>
            <person name="Maumus F."/>
            <person name="Mayer C."/>
            <person name="Miller J."/>
            <person name="Monier A."/>
            <person name="Salamov A."/>
            <person name="Young J."/>
            <person name="Aguilar M."/>
            <person name="Claverie J.M."/>
            <person name="Frickenhaus S."/>
            <person name="Gonzalez K."/>
            <person name="Herman E.K."/>
            <person name="Lin Y.C."/>
            <person name="Napier J."/>
            <person name="Ogata H."/>
            <person name="Sarno A.F."/>
            <person name="Shmutz J."/>
            <person name="Schroeder D."/>
            <person name="de Vargas C."/>
            <person name="Verret F."/>
            <person name="von Dassow P."/>
            <person name="Valentin K."/>
            <person name="Van de Peer Y."/>
            <person name="Wheeler G."/>
            <person name="Dacks J.B."/>
            <person name="Delwiche C.F."/>
            <person name="Dyhrman S.T."/>
            <person name="Glockner G."/>
            <person name="John U."/>
            <person name="Richards T."/>
            <person name="Worden A.Z."/>
            <person name="Zhang X."/>
            <person name="Grigoriev I.V."/>
            <person name="Allen A.E."/>
            <person name="Bidle K."/>
            <person name="Borodovsky M."/>
            <person name="Bowler C."/>
            <person name="Brownlee C."/>
            <person name="Cock J.M."/>
            <person name="Elias M."/>
            <person name="Gladyshev V.N."/>
            <person name="Groth M."/>
            <person name="Guda C."/>
            <person name="Hadaegh A."/>
            <person name="Iglesias-Rodriguez M.D."/>
            <person name="Jenkins J."/>
            <person name="Jones B.M."/>
            <person name="Lawson T."/>
            <person name="Leese F."/>
            <person name="Lindquist E."/>
            <person name="Lobanov A."/>
            <person name="Lomsadze A."/>
            <person name="Malik S.B."/>
            <person name="Marsh M.E."/>
            <person name="Mackinder L."/>
            <person name="Mock T."/>
            <person name="Mueller-Roeber B."/>
            <person name="Pagarete A."/>
            <person name="Parker M."/>
            <person name="Probert I."/>
            <person name="Quesneville H."/>
            <person name="Raines C."/>
            <person name="Rensing S.A."/>
            <person name="Riano-Pachon D.M."/>
            <person name="Richier S."/>
            <person name="Rokitta S."/>
            <person name="Shiraiwa Y."/>
            <person name="Soanes D.M."/>
            <person name="van der Giezen M."/>
            <person name="Wahlund T.M."/>
            <person name="Williams B."/>
            <person name="Wilson W."/>
            <person name="Wolfe G."/>
            <person name="Wurch L.L."/>
        </authorList>
    </citation>
    <scope>NUCLEOTIDE SEQUENCE</scope>
</reference>
<organism evidence="1 2">
    <name type="scientific">Emiliania huxleyi (strain CCMP1516)</name>
    <dbReference type="NCBI Taxonomy" id="280463"/>
    <lineage>
        <taxon>Eukaryota</taxon>
        <taxon>Haptista</taxon>
        <taxon>Haptophyta</taxon>
        <taxon>Prymnesiophyceae</taxon>
        <taxon>Isochrysidales</taxon>
        <taxon>Noelaerhabdaceae</taxon>
        <taxon>Emiliania</taxon>
    </lineage>
</organism>
<dbReference type="GeneID" id="17257371"/>
<accession>A0A0D3IIY7</accession>
<dbReference type="GO" id="GO:0004623">
    <property type="term" value="F:phospholipase A2 activity"/>
    <property type="evidence" value="ECO:0007669"/>
    <property type="project" value="TreeGrafter"/>
</dbReference>
<dbReference type="RefSeq" id="XP_005763651.1">
    <property type="nucleotide sequence ID" value="XM_005763594.1"/>
</dbReference>
<name>A0A0D3IIY7_EMIH1</name>
<reference evidence="1" key="2">
    <citation type="submission" date="2024-10" db="UniProtKB">
        <authorList>
            <consortium name="EnsemblProtists"/>
        </authorList>
    </citation>
    <scope>IDENTIFICATION</scope>
</reference>
<dbReference type="PANTHER" id="PTHR10728">
    <property type="entry name" value="CYTOSOLIC PHOSPHOLIPASE A2"/>
    <property type="match status" value="1"/>
</dbReference>
<dbReference type="GO" id="GO:0005829">
    <property type="term" value="C:cytosol"/>
    <property type="evidence" value="ECO:0007669"/>
    <property type="project" value="TreeGrafter"/>
</dbReference>
<dbReference type="KEGG" id="ehx:EMIHUDRAFT_446127"/>
<dbReference type="GeneID" id="17267316"/>
<evidence type="ECO:0000313" key="2">
    <source>
        <dbReference type="Proteomes" id="UP000013827"/>
    </source>
</evidence>
<dbReference type="RefSeq" id="XP_005774074.1">
    <property type="nucleotide sequence ID" value="XM_005774017.1"/>
</dbReference>